<comment type="caution">
    <text evidence="12">The sequence shown here is derived from an EMBL/GenBank/DDBJ whole genome shotgun (WGS) entry which is preliminary data.</text>
</comment>
<feature type="transmembrane region" description="Helical" evidence="9">
    <location>
        <begin position="59"/>
        <end position="82"/>
    </location>
</feature>
<feature type="transmembrane region" description="Helical" evidence="9">
    <location>
        <begin position="133"/>
        <end position="155"/>
    </location>
</feature>
<comment type="function">
    <text evidence="9">Part of the tripartite ATP-independent periplasmic (TRAP) transport system.</text>
</comment>
<dbReference type="InterPro" id="IPR055348">
    <property type="entry name" value="DctQ"/>
</dbReference>
<dbReference type="RefSeq" id="WP_182806916.1">
    <property type="nucleotide sequence ID" value="NZ_JACJFM010000001.1"/>
</dbReference>
<feature type="region of interest" description="Disordered" evidence="10">
    <location>
        <begin position="218"/>
        <end position="265"/>
    </location>
</feature>
<keyword evidence="6 9" id="KW-1133">Transmembrane helix</keyword>
<comment type="subunit">
    <text evidence="9">The complex comprises the extracytoplasmic solute receptor protein and the two transmembrane proteins.</text>
</comment>
<keyword evidence="13" id="KW-1185">Reference proteome</keyword>
<evidence type="ECO:0000256" key="10">
    <source>
        <dbReference type="SAM" id="MobiDB-lite"/>
    </source>
</evidence>
<evidence type="ECO:0000256" key="8">
    <source>
        <dbReference type="ARBA" id="ARBA00038436"/>
    </source>
</evidence>
<keyword evidence="3" id="KW-1003">Cell membrane</keyword>
<gene>
    <name evidence="12" type="ORF">H4O21_00770</name>
</gene>
<dbReference type="Pfam" id="PF04290">
    <property type="entry name" value="DctQ"/>
    <property type="match status" value="1"/>
</dbReference>
<reference evidence="12 13" key="1">
    <citation type="submission" date="2020-08" db="EMBL/GenBank/DDBJ databases">
        <title>Oceanospirillum sp. nov. isolated from marine sediment.</title>
        <authorList>
            <person name="Ji X."/>
        </authorList>
    </citation>
    <scope>NUCLEOTIDE SEQUENCE [LARGE SCALE GENOMIC DNA]</scope>
    <source>
        <strain evidence="12 13">D5</strain>
    </source>
</reference>
<evidence type="ECO:0000256" key="9">
    <source>
        <dbReference type="RuleBase" id="RU369079"/>
    </source>
</evidence>
<evidence type="ECO:0000256" key="2">
    <source>
        <dbReference type="ARBA" id="ARBA00022448"/>
    </source>
</evidence>
<keyword evidence="5 9" id="KW-0812">Transmembrane</keyword>
<evidence type="ECO:0000313" key="12">
    <source>
        <dbReference type="EMBL" id="MBB1485151.1"/>
    </source>
</evidence>
<comment type="caution">
    <text evidence="9">Lacks conserved residue(s) required for the propagation of feature annotation.</text>
</comment>
<evidence type="ECO:0000256" key="7">
    <source>
        <dbReference type="ARBA" id="ARBA00023136"/>
    </source>
</evidence>
<accession>A0A839IJS0</accession>
<dbReference type="EMBL" id="JACJFM010000001">
    <property type="protein sequence ID" value="MBB1485151.1"/>
    <property type="molecule type" value="Genomic_DNA"/>
</dbReference>
<organism evidence="12 13">
    <name type="scientific">Oceanospirillum sediminis</name>
    <dbReference type="NCBI Taxonomy" id="2760088"/>
    <lineage>
        <taxon>Bacteria</taxon>
        <taxon>Pseudomonadati</taxon>
        <taxon>Pseudomonadota</taxon>
        <taxon>Gammaproteobacteria</taxon>
        <taxon>Oceanospirillales</taxon>
        <taxon>Oceanospirillaceae</taxon>
        <taxon>Oceanospirillum</taxon>
    </lineage>
</organism>
<feature type="compositionally biased region" description="Polar residues" evidence="10">
    <location>
        <begin position="218"/>
        <end position="246"/>
    </location>
</feature>
<dbReference type="PANTHER" id="PTHR35011">
    <property type="entry name" value="2,3-DIKETO-L-GULONATE TRAP TRANSPORTER SMALL PERMEASE PROTEIN YIAM"/>
    <property type="match status" value="1"/>
</dbReference>
<keyword evidence="2 9" id="KW-0813">Transport</keyword>
<dbReference type="AlphaFoldDB" id="A0A839IJS0"/>
<proteinExistence type="inferred from homology"/>
<feature type="compositionally biased region" description="Basic and acidic residues" evidence="10">
    <location>
        <begin position="250"/>
        <end position="265"/>
    </location>
</feature>
<protein>
    <recommendedName>
        <fullName evidence="9">TRAP transporter small permease protein</fullName>
    </recommendedName>
</protein>
<feature type="domain" description="Tripartite ATP-independent periplasmic transporters DctQ component" evidence="11">
    <location>
        <begin position="70"/>
        <end position="200"/>
    </location>
</feature>
<dbReference type="GO" id="GO:0005886">
    <property type="term" value="C:plasma membrane"/>
    <property type="evidence" value="ECO:0007669"/>
    <property type="project" value="UniProtKB-SubCell"/>
</dbReference>
<evidence type="ECO:0000256" key="3">
    <source>
        <dbReference type="ARBA" id="ARBA00022475"/>
    </source>
</evidence>
<feature type="transmembrane region" description="Helical" evidence="9">
    <location>
        <begin position="175"/>
        <end position="195"/>
    </location>
</feature>
<dbReference type="GO" id="GO:0022857">
    <property type="term" value="F:transmembrane transporter activity"/>
    <property type="evidence" value="ECO:0007669"/>
    <property type="project" value="UniProtKB-UniRule"/>
</dbReference>
<evidence type="ECO:0000313" key="13">
    <source>
        <dbReference type="Proteomes" id="UP000565262"/>
    </source>
</evidence>
<keyword evidence="4 9" id="KW-0997">Cell inner membrane</keyword>
<evidence type="ECO:0000259" key="11">
    <source>
        <dbReference type="Pfam" id="PF04290"/>
    </source>
</evidence>
<evidence type="ECO:0000256" key="1">
    <source>
        <dbReference type="ARBA" id="ARBA00004429"/>
    </source>
</evidence>
<dbReference type="InterPro" id="IPR007387">
    <property type="entry name" value="TRAP_DctQ"/>
</dbReference>
<comment type="subcellular location">
    <subcellularLocation>
        <location evidence="1 9">Cell inner membrane</location>
        <topology evidence="1 9">Multi-pass membrane protein</topology>
    </subcellularLocation>
</comment>
<evidence type="ECO:0000256" key="5">
    <source>
        <dbReference type="ARBA" id="ARBA00022692"/>
    </source>
</evidence>
<sequence length="265" mass="29988">MSDEKRSPAHSVGDARIYDYDPELSSHPAPPHLHAVPDQAESPIDSYLMRFEQLLNKTFRAMMMLICLSLTGLMFAQVIMRYVLESPFTGIEEMSILLAVWVYFLGMGYATREREHIHGGIVSLVVKDPQKIAFIRFVGSLICMMAACVFGYFAYKYALKEITRGRVSTNMRWPRGLWSASMIVGFAMMVGYFLLETISEYRGLIRMRLSFKRAQQSEQTSAVSTSPTPDSVMQNESLFSQVNASESGDESARTKSERQPDSQEI</sequence>
<comment type="similarity">
    <text evidence="8 9">Belongs to the TRAP transporter small permease family.</text>
</comment>
<evidence type="ECO:0000256" key="6">
    <source>
        <dbReference type="ARBA" id="ARBA00022989"/>
    </source>
</evidence>
<dbReference type="Proteomes" id="UP000565262">
    <property type="component" value="Unassembled WGS sequence"/>
</dbReference>
<evidence type="ECO:0000256" key="4">
    <source>
        <dbReference type="ARBA" id="ARBA00022519"/>
    </source>
</evidence>
<keyword evidence="7 9" id="KW-0472">Membrane</keyword>
<name>A0A839IJS0_9GAMM</name>